<dbReference type="GO" id="GO:0008703">
    <property type="term" value="F:5-amino-6-(5-phosphoribosylamino)uracil reductase activity"/>
    <property type="evidence" value="ECO:0007669"/>
    <property type="project" value="InterPro"/>
</dbReference>
<dbReference type="Pfam" id="PF01872">
    <property type="entry name" value="RibD_C"/>
    <property type="match status" value="1"/>
</dbReference>
<dbReference type="Proteomes" id="UP000019489">
    <property type="component" value="Unassembled WGS sequence"/>
</dbReference>
<comment type="pathway">
    <text evidence="1">Cofactor biosynthesis; riboflavin biosynthesis.</text>
</comment>
<dbReference type="RefSeq" id="WP_034809457.1">
    <property type="nucleotide sequence ID" value="NZ_AWSA01000060.1"/>
</dbReference>
<dbReference type="SUPFAM" id="SSF53597">
    <property type="entry name" value="Dihydrofolate reductase-like"/>
    <property type="match status" value="1"/>
</dbReference>
<dbReference type="InterPro" id="IPR024072">
    <property type="entry name" value="DHFR-like_dom_sf"/>
</dbReference>
<gene>
    <name evidence="5" type="ORF">N865_19380</name>
</gene>
<dbReference type="GO" id="GO:0009231">
    <property type="term" value="P:riboflavin biosynthetic process"/>
    <property type="evidence" value="ECO:0007669"/>
    <property type="project" value="InterPro"/>
</dbReference>
<dbReference type="InterPro" id="IPR050765">
    <property type="entry name" value="Riboflavin_Biosynth_HTPR"/>
</dbReference>
<keyword evidence="6" id="KW-1185">Reference proteome</keyword>
<dbReference type="STRING" id="1386089.N865_19380"/>
<evidence type="ECO:0000256" key="1">
    <source>
        <dbReference type="ARBA" id="ARBA00005104"/>
    </source>
</evidence>
<dbReference type="InterPro" id="IPR002734">
    <property type="entry name" value="RibDG_C"/>
</dbReference>
<keyword evidence="2" id="KW-0521">NADP</keyword>
<evidence type="ECO:0000259" key="4">
    <source>
        <dbReference type="Pfam" id="PF01872"/>
    </source>
</evidence>
<dbReference type="AlphaFoldDB" id="W9G3Y2"/>
<name>W9G3Y2_9MICO</name>
<evidence type="ECO:0000313" key="6">
    <source>
        <dbReference type="Proteomes" id="UP000019489"/>
    </source>
</evidence>
<dbReference type="OrthoDB" id="3825908at2"/>
<accession>W9G3Y2</accession>
<organism evidence="5 6">
    <name type="scientific">Intrasporangium oryzae NRRL B-24470</name>
    <dbReference type="NCBI Taxonomy" id="1386089"/>
    <lineage>
        <taxon>Bacteria</taxon>
        <taxon>Bacillati</taxon>
        <taxon>Actinomycetota</taxon>
        <taxon>Actinomycetes</taxon>
        <taxon>Micrococcales</taxon>
        <taxon>Intrasporangiaceae</taxon>
        <taxon>Intrasporangium</taxon>
    </lineage>
</organism>
<feature type="domain" description="Bacterial bifunctional deaminase-reductase C-terminal" evidence="4">
    <location>
        <begin position="4"/>
        <end position="219"/>
    </location>
</feature>
<dbReference type="EMBL" id="AWSA01000060">
    <property type="protein sequence ID" value="EWS99996.1"/>
    <property type="molecule type" value="Genomic_DNA"/>
</dbReference>
<proteinExistence type="predicted"/>
<dbReference type="PANTHER" id="PTHR38011">
    <property type="entry name" value="DIHYDROFOLATE REDUCTASE FAMILY PROTEIN (AFU_ORTHOLOGUE AFUA_8G06820)"/>
    <property type="match status" value="1"/>
</dbReference>
<dbReference type="eggNOG" id="COG1985">
    <property type="taxonomic scope" value="Bacteria"/>
</dbReference>
<dbReference type="Gene3D" id="3.40.430.10">
    <property type="entry name" value="Dihydrofolate Reductase, subunit A"/>
    <property type="match status" value="1"/>
</dbReference>
<protein>
    <submittedName>
        <fullName evidence="5">Deaminase</fullName>
    </submittedName>
</protein>
<evidence type="ECO:0000256" key="2">
    <source>
        <dbReference type="ARBA" id="ARBA00022857"/>
    </source>
</evidence>
<evidence type="ECO:0000256" key="3">
    <source>
        <dbReference type="ARBA" id="ARBA00023002"/>
    </source>
</evidence>
<reference evidence="5 6" key="1">
    <citation type="submission" date="2013-08" db="EMBL/GenBank/DDBJ databases">
        <title>Intrasporangium oryzae NRRL B-24470.</title>
        <authorList>
            <person name="Liu H."/>
            <person name="Wang G."/>
        </authorList>
    </citation>
    <scope>NUCLEOTIDE SEQUENCE [LARGE SCALE GENOMIC DNA]</scope>
    <source>
        <strain evidence="5 6">NRRL B-24470</strain>
    </source>
</reference>
<sequence length="232" mass="25383">MARPHVVVYNEISIDGRIVGFDLDPGRYYRRGFRWHSDAILMGSVTAQAFGPPEPVEDQALVLPSPPRVPVYPGFEDLVYEPRPLLVVPDSKGAVRNWIHALAEPWYRSIVVLVSRSTPGDYIDYLDRRGIEHVVSGDERVDLASALATLAERHGVASVRTDSGGALNGALIAAGLVDEVALILNPHVSGRPEGQSVVRLPRPMGDGGIPLALVELERLDDDSLWLRYAVQP</sequence>
<keyword evidence="3" id="KW-0560">Oxidoreductase</keyword>
<dbReference type="PANTHER" id="PTHR38011:SF7">
    <property type="entry name" value="2,5-DIAMINO-6-RIBOSYLAMINO-4(3H)-PYRIMIDINONE 5'-PHOSPHATE REDUCTASE"/>
    <property type="match status" value="1"/>
</dbReference>
<comment type="caution">
    <text evidence="5">The sequence shown here is derived from an EMBL/GenBank/DDBJ whole genome shotgun (WGS) entry which is preliminary data.</text>
</comment>
<evidence type="ECO:0000313" key="5">
    <source>
        <dbReference type="EMBL" id="EWS99996.1"/>
    </source>
</evidence>